<dbReference type="AlphaFoldDB" id="A0AAV3TBM7"/>
<reference evidence="1 2" key="1">
    <citation type="journal article" date="2019" name="Int. J. Syst. Evol. Microbiol.">
        <title>The Global Catalogue of Microorganisms (GCM) 10K type strain sequencing project: providing services to taxonomists for standard genome sequencing and annotation.</title>
        <authorList>
            <consortium name="The Broad Institute Genomics Platform"/>
            <consortium name="The Broad Institute Genome Sequencing Center for Infectious Disease"/>
            <person name="Wu L."/>
            <person name="Ma J."/>
        </authorList>
    </citation>
    <scope>NUCLEOTIDE SEQUENCE [LARGE SCALE GENOMIC DNA]</scope>
    <source>
        <strain evidence="1 2">JCM 16328</strain>
    </source>
</reference>
<sequence>MAERSDEPGRYQGRETENGDIEIFDAENDDAWIRSDTTMHRAWQA</sequence>
<gene>
    <name evidence="1" type="ORF">GCM10009020_28170</name>
</gene>
<accession>A0AAV3TBM7</accession>
<dbReference type="EMBL" id="BAAADV010000007">
    <property type="protein sequence ID" value="GAA0678287.1"/>
    <property type="molecule type" value="Genomic_DNA"/>
</dbReference>
<dbReference type="Proteomes" id="UP001500420">
    <property type="component" value="Unassembled WGS sequence"/>
</dbReference>
<protein>
    <submittedName>
        <fullName evidence="1">Uncharacterized protein</fullName>
    </submittedName>
</protein>
<organism evidence="1 2">
    <name type="scientific">Natronoarchaeum mannanilyticum</name>
    <dbReference type="NCBI Taxonomy" id="926360"/>
    <lineage>
        <taxon>Archaea</taxon>
        <taxon>Methanobacteriati</taxon>
        <taxon>Methanobacteriota</taxon>
        <taxon>Stenosarchaea group</taxon>
        <taxon>Halobacteria</taxon>
        <taxon>Halobacteriales</taxon>
        <taxon>Natronoarchaeaceae</taxon>
    </lineage>
</organism>
<comment type="caution">
    <text evidence="1">The sequence shown here is derived from an EMBL/GenBank/DDBJ whole genome shotgun (WGS) entry which is preliminary data.</text>
</comment>
<name>A0AAV3TBM7_9EURY</name>
<evidence type="ECO:0000313" key="1">
    <source>
        <dbReference type="EMBL" id="GAA0678287.1"/>
    </source>
</evidence>
<dbReference type="RefSeq" id="WP_343774694.1">
    <property type="nucleotide sequence ID" value="NZ_BAAADV010000007.1"/>
</dbReference>
<proteinExistence type="predicted"/>
<evidence type="ECO:0000313" key="2">
    <source>
        <dbReference type="Proteomes" id="UP001500420"/>
    </source>
</evidence>
<keyword evidence="2" id="KW-1185">Reference proteome</keyword>